<gene>
    <name evidence="1" type="ORF">FEM48_Zijuj10G0083600</name>
</gene>
<evidence type="ECO:0000313" key="1">
    <source>
        <dbReference type="EMBL" id="KAH7515959.1"/>
    </source>
</evidence>
<sequence>MLNSATVCHVVNSDDPPRTIPRMFGMASLEMKLMQVMYIPRFGAVGGRSKFFSNMKGFSNDDHLFGPRSLRVSQIELQLGDARLFLLQLQCNQKTCRRLL</sequence>
<protein>
    <submittedName>
        <fullName evidence="1">Uncharacterized protein</fullName>
    </submittedName>
</protein>
<dbReference type="AlphaFoldDB" id="A0A978UMA7"/>
<comment type="caution">
    <text evidence="1">The sequence shown here is derived from an EMBL/GenBank/DDBJ whole genome shotgun (WGS) entry which is preliminary data.</text>
</comment>
<evidence type="ECO:0000313" key="2">
    <source>
        <dbReference type="Proteomes" id="UP000813462"/>
    </source>
</evidence>
<dbReference type="Proteomes" id="UP000813462">
    <property type="component" value="Unassembled WGS sequence"/>
</dbReference>
<accession>A0A978UMA7</accession>
<dbReference type="EMBL" id="JAEACU010000010">
    <property type="protein sequence ID" value="KAH7515959.1"/>
    <property type="molecule type" value="Genomic_DNA"/>
</dbReference>
<name>A0A978UMA7_ZIZJJ</name>
<reference evidence="1" key="1">
    <citation type="journal article" date="2021" name="Front. Plant Sci.">
        <title>Chromosome-Scale Genome Assembly for Chinese Sour Jujube and Insights Into Its Genome Evolution and Domestication Signature.</title>
        <authorList>
            <person name="Shen L.-Y."/>
            <person name="Luo H."/>
            <person name="Wang X.-L."/>
            <person name="Wang X.-M."/>
            <person name="Qiu X.-J."/>
            <person name="Liu H."/>
            <person name="Zhou S.-S."/>
            <person name="Jia K.-H."/>
            <person name="Nie S."/>
            <person name="Bao Y.-T."/>
            <person name="Zhang R.-G."/>
            <person name="Yun Q.-Z."/>
            <person name="Chai Y.-H."/>
            <person name="Lu J.-Y."/>
            <person name="Li Y."/>
            <person name="Zhao S.-W."/>
            <person name="Mao J.-F."/>
            <person name="Jia S.-G."/>
            <person name="Mao Y.-M."/>
        </authorList>
    </citation>
    <scope>NUCLEOTIDE SEQUENCE</scope>
    <source>
        <strain evidence="1">AT0</strain>
        <tissue evidence="1">Leaf</tissue>
    </source>
</reference>
<organism evidence="1 2">
    <name type="scientific">Ziziphus jujuba var. spinosa</name>
    <dbReference type="NCBI Taxonomy" id="714518"/>
    <lineage>
        <taxon>Eukaryota</taxon>
        <taxon>Viridiplantae</taxon>
        <taxon>Streptophyta</taxon>
        <taxon>Embryophyta</taxon>
        <taxon>Tracheophyta</taxon>
        <taxon>Spermatophyta</taxon>
        <taxon>Magnoliopsida</taxon>
        <taxon>eudicotyledons</taxon>
        <taxon>Gunneridae</taxon>
        <taxon>Pentapetalae</taxon>
        <taxon>rosids</taxon>
        <taxon>fabids</taxon>
        <taxon>Rosales</taxon>
        <taxon>Rhamnaceae</taxon>
        <taxon>Paliureae</taxon>
        <taxon>Ziziphus</taxon>
    </lineage>
</organism>
<proteinExistence type="predicted"/>